<dbReference type="PANTHER" id="PTHR43161">
    <property type="entry name" value="SORBITOL DEHYDROGENASE"/>
    <property type="match status" value="1"/>
</dbReference>
<keyword evidence="3" id="KW-0479">Metal-binding</keyword>
<evidence type="ECO:0008006" key="8">
    <source>
        <dbReference type="Google" id="ProtNLM"/>
    </source>
</evidence>
<organism evidence="6 7">
    <name type="scientific">Calycina marina</name>
    <dbReference type="NCBI Taxonomy" id="1763456"/>
    <lineage>
        <taxon>Eukaryota</taxon>
        <taxon>Fungi</taxon>
        <taxon>Dikarya</taxon>
        <taxon>Ascomycota</taxon>
        <taxon>Pezizomycotina</taxon>
        <taxon>Leotiomycetes</taxon>
        <taxon>Helotiales</taxon>
        <taxon>Pezizellaceae</taxon>
        <taxon>Calycina</taxon>
    </lineage>
</organism>
<keyword evidence="4" id="KW-0862">Zinc</keyword>
<dbReference type="SUPFAM" id="SSF51735">
    <property type="entry name" value="NAD(P)-binding Rossmann-fold domains"/>
    <property type="match status" value="1"/>
</dbReference>
<reference evidence="6" key="1">
    <citation type="journal article" date="2021" name="IMA Fungus">
        <title>Genomic characterization of three marine fungi, including Emericellopsis atlantica sp. nov. with signatures of a generalist lifestyle and marine biomass degradation.</title>
        <authorList>
            <person name="Hagestad O.C."/>
            <person name="Hou L."/>
            <person name="Andersen J.H."/>
            <person name="Hansen E.H."/>
            <person name="Altermark B."/>
            <person name="Li C."/>
            <person name="Kuhnert E."/>
            <person name="Cox R.J."/>
            <person name="Crous P.W."/>
            <person name="Spatafora J.W."/>
            <person name="Lail K."/>
            <person name="Amirebrahimi M."/>
            <person name="Lipzen A."/>
            <person name="Pangilinan J."/>
            <person name="Andreopoulos W."/>
            <person name="Hayes R.D."/>
            <person name="Ng V."/>
            <person name="Grigoriev I.V."/>
            <person name="Jackson S.A."/>
            <person name="Sutton T.D.S."/>
            <person name="Dobson A.D.W."/>
            <person name="Rama T."/>
        </authorList>
    </citation>
    <scope>NUCLEOTIDE SEQUENCE</scope>
    <source>
        <strain evidence="6">TRa3180A</strain>
    </source>
</reference>
<dbReference type="AlphaFoldDB" id="A0A9P7YVW9"/>
<keyword evidence="7" id="KW-1185">Reference proteome</keyword>
<keyword evidence="5" id="KW-0560">Oxidoreductase</keyword>
<dbReference type="GO" id="GO:0006062">
    <property type="term" value="P:sorbitol catabolic process"/>
    <property type="evidence" value="ECO:0007669"/>
    <property type="project" value="TreeGrafter"/>
</dbReference>
<dbReference type="EMBL" id="MU254381">
    <property type="protein sequence ID" value="KAG9240652.1"/>
    <property type="molecule type" value="Genomic_DNA"/>
</dbReference>
<gene>
    <name evidence="6" type="ORF">BJ878DRAFT_536995</name>
</gene>
<evidence type="ECO:0000256" key="3">
    <source>
        <dbReference type="ARBA" id="ARBA00022723"/>
    </source>
</evidence>
<dbReference type="GO" id="GO:0003939">
    <property type="term" value="F:L-iditol 2-dehydrogenase (NAD+) activity"/>
    <property type="evidence" value="ECO:0007669"/>
    <property type="project" value="TreeGrafter"/>
</dbReference>
<name>A0A9P7YVW9_9HELO</name>
<evidence type="ECO:0000313" key="6">
    <source>
        <dbReference type="EMBL" id="KAG9240652.1"/>
    </source>
</evidence>
<proteinExistence type="inferred from homology"/>
<accession>A0A9P7YVW9</accession>
<comment type="similarity">
    <text evidence="2">Belongs to the zinc-containing alcohol dehydrogenase family.</text>
</comment>
<dbReference type="GO" id="GO:0046872">
    <property type="term" value="F:metal ion binding"/>
    <property type="evidence" value="ECO:0007669"/>
    <property type="project" value="UniProtKB-KW"/>
</dbReference>
<evidence type="ECO:0000256" key="2">
    <source>
        <dbReference type="ARBA" id="ARBA00008072"/>
    </source>
</evidence>
<evidence type="ECO:0000313" key="7">
    <source>
        <dbReference type="Proteomes" id="UP000887226"/>
    </source>
</evidence>
<protein>
    <recommendedName>
        <fullName evidence="8">Alcohol dehydrogenase</fullName>
    </recommendedName>
</protein>
<dbReference type="Gene3D" id="3.40.50.720">
    <property type="entry name" value="NAD(P)-binding Rossmann-like Domain"/>
    <property type="match status" value="1"/>
</dbReference>
<dbReference type="OrthoDB" id="5363962at2759"/>
<evidence type="ECO:0000256" key="1">
    <source>
        <dbReference type="ARBA" id="ARBA00001947"/>
    </source>
</evidence>
<evidence type="ECO:0000256" key="5">
    <source>
        <dbReference type="ARBA" id="ARBA00023002"/>
    </source>
</evidence>
<comment type="cofactor">
    <cofactor evidence="1">
        <name>Zn(2+)</name>
        <dbReference type="ChEBI" id="CHEBI:29105"/>
    </cofactor>
</comment>
<dbReference type="Proteomes" id="UP000887226">
    <property type="component" value="Unassembled WGS sequence"/>
</dbReference>
<evidence type="ECO:0000256" key="4">
    <source>
        <dbReference type="ARBA" id="ARBA00022833"/>
    </source>
</evidence>
<sequence length="309" mass="32689">MSVYGDVSDVSYYKKVANGQLCACAPLSLGYGSCGAVVAIGPQINGSGLETEPYFQGTLQEKINRPAVWCHKIVTHWLDRAAPTLGSGALVIGAVTVGLLLATVARQYACTLITIAGVDHGRVNYSIEKGLATQGDVVPDTSSPHGLMTPVFTYRGICISMKLDVAKSQASEFLTVSASDDVQEDDEEVGVDVTFEYTGKEACIQTALYTARPGGKVAMVAMGTSIQTLPLSATHLRELDNLCVFRTANTLKMRVRLLEGIGKPGDLPSLGSRFTHRVKGLGQAGRVLKGAGRTVDGEGRLVLKAVTEP</sequence>
<comment type="caution">
    <text evidence="6">The sequence shown here is derived from an EMBL/GenBank/DDBJ whole genome shotgun (WGS) entry which is preliminary data.</text>
</comment>
<dbReference type="InterPro" id="IPR036291">
    <property type="entry name" value="NAD(P)-bd_dom_sf"/>
</dbReference>
<dbReference type="PANTHER" id="PTHR43161:SF7">
    <property type="entry name" value="SORBITOL DEHYDROGENASE"/>
    <property type="match status" value="1"/>
</dbReference>